<gene>
    <name evidence="1" type="ORF">GGR27_001972</name>
</gene>
<organism evidence="1 2">
    <name type="scientific">Neolewinella antarctica</name>
    <dbReference type="NCBI Taxonomy" id="442734"/>
    <lineage>
        <taxon>Bacteria</taxon>
        <taxon>Pseudomonadati</taxon>
        <taxon>Bacteroidota</taxon>
        <taxon>Saprospiria</taxon>
        <taxon>Saprospirales</taxon>
        <taxon>Lewinellaceae</taxon>
        <taxon>Neolewinella</taxon>
    </lineage>
</organism>
<proteinExistence type="predicted"/>
<keyword evidence="2" id="KW-1185">Reference proteome</keyword>
<dbReference type="EMBL" id="JAATJH010000002">
    <property type="protein sequence ID" value="NJC26473.1"/>
    <property type="molecule type" value="Genomic_DNA"/>
</dbReference>
<reference evidence="1 2" key="1">
    <citation type="submission" date="2020-03" db="EMBL/GenBank/DDBJ databases">
        <title>Genomic Encyclopedia of Type Strains, Phase IV (KMG-IV): sequencing the most valuable type-strain genomes for metagenomic binning, comparative biology and taxonomic classification.</title>
        <authorList>
            <person name="Goeker M."/>
        </authorList>
    </citation>
    <scope>NUCLEOTIDE SEQUENCE [LARGE SCALE GENOMIC DNA]</scope>
    <source>
        <strain evidence="1 2">DSM 105096</strain>
    </source>
</reference>
<accession>A0ABX0XC12</accession>
<protein>
    <recommendedName>
        <fullName evidence="3">DUF5117 domain-containing protein</fullName>
    </recommendedName>
</protein>
<dbReference type="RefSeq" id="WP_168037211.1">
    <property type="nucleotide sequence ID" value="NZ_JAATJH010000002.1"/>
</dbReference>
<evidence type="ECO:0008006" key="3">
    <source>
        <dbReference type="Google" id="ProtNLM"/>
    </source>
</evidence>
<evidence type="ECO:0000313" key="2">
    <source>
        <dbReference type="Proteomes" id="UP000770785"/>
    </source>
</evidence>
<evidence type="ECO:0000313" key="1">
    <source>
        <dbReference type="EMBL" id="NJC26473.1"/>
    </source>
</evidence>
<comment type="caution">
    <text evidence="1">The sequence shown here is derived from an EMBL/GenBank/DDBJ whole genome shotgun (WGS) entry which is preliminary data.</text>
</comment>
<sequence>MFFSCEDQDVLQPEAAFQQPTEVISLDIPTVDLSEIDFTVVDGIPSFPDLMEFSKAKVAVTNADEEELRLWTKAKGFQSMFFTYDQWLEDLPDEKPAVDITIPSYVHVEKDRKGGDDFFDVNSYSLINSFLVNSDGEFFIGQGLHKVSKNHHVQVVSGDQSLLARATTTLTTDSSAGIFVDYYDGRTFDMSDIEKAPAESLVQCPYLRTVDSHTGYYLEAEKEINTRVLRGGLTVNLMQVRDRQGAQEISYFTEVYAKNTRYNWPRRRYILANVRVRSLVNFDMLRRPIGAFAPQGSGDVDNISFVEGQSGPADLSSFNRELGIVKLAGLIIDSGVYTREQFRNYQGGSFILDDLRYDIFRGQVRAEWDQTGWRGMQTDVGCR</sequence>
<name>A0ABX0XC12_9BACT</name>
<dbReference type="Proteomes" id="UP000770785">
    <property type="component" value="Unassembled WGS sequence"/>
</dbReference>